<feature type="compositionally biased region" description="Low complexity" evidence="1">
    <location>
        <begin position="303"/>
        <end position="315"/>
    </location>
</feature>
<reference evidence="2 3" key="1">
    <citation type="submission" date="2020-04" db="EMBL/GenBank/DDBJ databases">
        <title>Genome sequencing of novel species.</title>
        <authorList>
            <person name="Heo J."/>
            <person name="Kim S.-J."/>
            <person name="Kim J.-S."/>
            <person name="Hong S.-B."/>
            <person name="Kwon S.-W."/>
        </authorList>
    </citation>
    <scope>NUCLEOTIDE SEQUENCE [LARGE SCALE GENOMIC DNA]</scope>
    <source>
        <strain evidence="2 3">GN2-R2</strain>
    </source>
</reference>
<evidence type="ECO:0008006" key="4">
    <source>
        <dbReference type="Google" id="ProtNLM"/>
    </source>
</evidence>
<gene>
    <name evidence="2" type="ORF">HH212_02525</name>
</gene>
<accession>A0A7Z2ZRD3</accession>
<dbReference type="EMBL" id="CP051685">
    <property type="protein sequence ID" value="QJD99048.1"/>
    <property type="molecule type" value="Genomic_DNA"/>
</dbReference>
<protein>
    <recommendedName>
        <fullName evidence="4">Flagellin</fullName>
    </recommendedName>
</protein>
<dbReference type="KEGG" id="mfy:HH212_02525"/>
<dbReference type="AlphaFoldDB" id="A0A7Z2ZRD3"/>
<evidence type="ECO:0000313" key="3">
    <source>
        <dbReference type="Proteomes" id="UP000502415"/>
    </source>
</evidence>
<organism evidence="2 3">
    <name type="scientific">Massilia forsythiae</name>
    <dbReference type="NCBI Taxonomy" id="2728020"/>
    <lineage>
        <taxon>Bacteria</taxon>
        <taxon>Pseudomonadati</taxon>
        <taxon>Pseudomonadota</taxon>
        <taxon>Betaproteobacteria</taxon>
        <taxon>Burkholderiales</taxon>
        <taxon>Oxalobacteraceae</taxon>
        <taxon>Telluria group</taxon>
        <taxon>Massilia</taxon>
    </lineage>
</organism>
<feature type="region of interest" description="Disordered" evidence="1">
    <location>
        <begin position="98"/>
        <end position="124"/>
    </location>
</feature>
<dbReference type="RefSeq" id="WP_169433945.1">
    <property type="nucleotide sequence ID" value="NZ_CP051685.1"/>
</dbReference>
<keyword evidence="3" id="KW-1185">Reference proteome</keyword>
<evidence type="ECO:0000313" key="2">
    <source>
        <dbReference type="EMBL" id="QJD99048.1"/>
    </source>
</evidence>
<proteinExistence type="predicted"/>
<dbReference type="Proteomes" id="UP000502415">
    <property type="component" value="Chromosome"/>
</dbReference>
<feature type="region of interest" description="Disordered" evidence="1">
    <location>
        <begin position="1"/>
        <end position="25"/>
    </location>
</feature>
<feature type="region of interest" description="Disordered" evidence="1">
    <location>
        <begin position="303"/>
        <end position="323"/>
    </location>
</feature>
<evidence type="ECO:0000256" key="1">
    <source>
        <dbReference type="SAM" id="MobiDB-lite"/>
    </source>
</evidence>
<sequence>MAIDTALRSSAGNALGSATSRTGGAGALVPARALDRIDSGKTDAAAASPPAPLRSNAGAAAIGSALQDGVARAQQALDYLERVAGQLENLKGEISAKLSANSRGGQRSAKATLPSTSQSGSAQQLDAQVRQLTAVLAARKSSAGGSVDANLEFTSAPSTQRFRIRVLDLDTLQQNAPQTLAFSVGGVGGPQMAATVTADQSSEEAARAIDRALAPLGVRAGVDSQGLVFSTAEANWPAVKDSIAVSGRGRVATEEVAPALAPQQWGIGSGNGATTTTAGNADALRQSLREVVQALERVRRSQDAASTALSTASDQVTAAATPPPDVDLAADEFASAAANTNYDSLLALTSALVGVSRERVLALLGLR</sequence>
<name>A0A7Z2ZRD3_9BURK</name>
<feature type="compositionally biased region" description="Polar residues" evidence="1">
    <location>
        <begin position="113"/>
        <end position="124"/>
    </location>
</feature>